<protein>
    <submittedName>
        <fullName evidence="2">U32 family peptidase</fullName>
    </submittedName>
</protein>
<comment type="caution">
    <text evidence="2">The sequence shown here is derived from an EMBL/GenBank/DDBJ whole genome shotgun (WGS) entry which is preliminary data.</text>
</comment>
<dbReference type="Pfam" id="PF12392">
    <property type="entry name" value="DUF3656"/>
    <property type="match status" value="1"/>
</dbReference>
<dbReference type="AlphaFoldDB" id="A0A9D2D7H9"/>
<dbReference type="PROSITE" id="PS01276">
    <property type="entry name" value="PEPTIDASE_U32"/>
    <property type="match status" value="1"/>
</dbReference>
<organism evidence="2 3">
    <name type="scientific">Candidatus Borkfalkia avicola</name>
    <dbReference type="NCBI Taxonomy" id="2838503"/>
    <lineage>
        <taxon>Bacteria</taxon>
        <taxon>Bacillati</taxon>
        <taxon>Bacillota</taxon>
        <taxon>Clostridia</taxon>
        <taxon>Christensenellales</taxon>
        <taxon>Christensenellaceae</taxon>
        <taxon>Candidatus Borkfalkia</taxon>
    </lineage>
</organism>
<name>A0A9D2D7H9_9FIRM</name>
<dbReference type="PANTHER" id="PTHR30217:SF10">
    <property type="entry name" value="23S RRNA 5-HYDROXYCYTIDINE C2501 SYNTHASE"/>
    <property type="match status" value="1"/>
</dbReference>
<dbReference type="EMBL" id="DXCF01000027">
    <property type="protein sequence ID" value="HIZ09855.1"/>
    <property type="molecule type" value="Genomic_DNA"/>
</dbReference>
<dbReference type="SUPFAM" id="SSF51366">
    <property type="entry name" value="Ribulose-phoshate binding barrel"/>
    <property type="match status" value="1"/>
</dbReference>
<dbReference type="PANTHER" id="PTHR30217">
    <property type="entry name" value="PEPTIDASE U32 FAMILY"/>
    <property type="match status" value="1"/>
</dbReference>
<evidence type="ECO:0000259" key="1">
    <source>
        <dbReference type="Pfam" id="PF12392"/>
    </source>
</evidence>
<evidence type="ECO:0000313" key="3">
    <source>
        <dbReference type="Proteomes" id="UP000824025"/>
    </source>
</evidence>
<accession>A0A9D2D7H9</accession>
<dbReference type="InterPro" id="IPR051454">
    <property type="entry name" value="RNA/ubiquinone_mod_enzymes"/>
</dbReference>
<dbReference type="InterPro" id="IPR020988">
    <property type="entry name" value="Pept_U32_collagenase"/>
</dbReference>
<feature type="domain" description="Peptidase U32 collagenase" evidence="1">
    <location>
        <begin position="400"/>
        <end position="508"/>
    </location>
</feature>
<gene>
    <name evidence="2" type="ORF">H9726_05120</name>
</gene>
<proteinExistence type="predicted"/>
<dbReference type="InterPro" id="IPR001539">
    <property type="entry name" value="Peptidase_U32"/>
</dbReference>
<dbReference type="Pfam" id="PF01136">
    <property type="entry name" value="Peptidase_U32"/>
    <property type="match status" value="1"/>
</dbReference>
<evidence type="ECO:0000313" key="2">
    <source>
        <dbReference type="EMBL" id="HIZ09855.1"/>
    </source>
</evidence>
<reference evidence="2" key="1">
    <citation type="journal article" date="2021" name="PeerJ">
        <title>Extensive microbial diversity within the chicken gut microbiome revealed by metagenomics and culture.</title>
        <authorList>
            <person name="Gilroy R."/>
            <person name="Ravi A."/>
            <person name="Getino M."/>
            <person name="Pursley I."/>
            <person name="Horton D.L."/>
            <person name="Alikhan N.F."/>
            <person name="Baker D."/>
            <person name="Gharbi K."/>
            <person name="Hall N."/>
            <person name="Watson M."/>
            <person name="Adriaenssens E.M."/>
            <person name="Foster-Nyarko E."/>
            <person name="Jarju S."/>
            <person name="Secka A."/>
            <person name="Antonio M."/>
            <person name="Oren A."/>
            <person name="Chaudhuri R.R."/>
            <person name="La Ragione R."/>
            <person name="Hildebrand F."/>
            <person name="Pallen M.J."/>
        </authorList>
    </citation>
    <scope>NUCLEOTIDE SEQUENCE</scope>
    <source>
        <strain evidence="2">CHK192-19661</strain>
    </source>
</reference>
<sequence>MREAAGGGEPVALPFELYAAPQSGRRGGAMCEVLAPAGDEEAFFAAVNSGADAVYLGLSDFSARRGAKNFTAEQFSRCAAAAHALGVRVYVALNTLVKDGELSAFSERAREAWNAGADALILQDIFLGKMLKTAYPEIVLHLSTQAGVCNAYGARLAKEHGFSRVILARETPLEGIENISRIIETEVFVQGALCTCFSGQCYLSSFIGGNSGNRGLCKQPCRKKYSVDRAGFEELSYRLSLSDLCVGERALRLAEAGVSSFKIEGRMRSAAYVGAAVKYYKDIFGRAGDREADLSDLKRAYNRGGYTAGYAFGQDKSLLSPLVQGHIGEAAGRIAHGKKYAGYTFVRSSFCPREGDGFKVLREGKEVCGSVYRACAPRAEGGFYLPSSPLFREGDEVRLTSDTALAERVAARRRTLPVLAECRIEAGQPPFVRLSSGEVCAELCGDFCVQTAKSSAFSAEDFIACFRKTDGLPFEVSFGNIEIRGECFVLKSALNGLRRAAFGKLYAALSSPDRGSLPLREVAVPVRDLPEKRGRVAVIDSDFSSPCYRGSKVDIAIFKPHDYRSRAEYDAFFKISEYYAWHKYLYLPAFCTDADIAGIDFSGFEGVYAEGTFAVSLCREKGLKLFAGTGFNLFCRAAALAAGEYAEEVAFSKELSLAEIRAAGVPSAFVLCGGGIKVMELGHCPFGRSCSSCDRRARYTLTDESGRNFPLVRYTNGDCRFEVYNCAPLAGGEAENRLCDMSVLAEEEKAALLRGEKIGGATSGALRRGTA</sequence>
<reference evidence="2" key="2">
    <citation type="submission" date="2021-04" db="EMBL/GenBank/DDBJ databases">
        <authorList>
            <person name="Gilroy R."/>
        </authorList>
    </citation>
    <scope>NUCLEOTIDE SEQUENCE</scope>
    <source>
        <strain evidence="2">CHK192-19661</strain>
    </source>
</reference>
<dbReference type="Proteomes" id="UP000824025">
    <property type="component" value="Unassembled WGS sequence"/>
</dbReference>
<dbReference type="InterPro" id="IPR011060">
    <property type="entry name" value="RibuloseP-bd_barrel"/>
</dbReference>